<dbReference type="PANTHER" id="PTHR30061:SF50">
    <property type="entry name" value="MALTOSE_MALTODEXTRIN-BINDING PERIPLASMIC PROTEIN"/>
    <property type="match status" value="1"/>
</dbReference>
<evidence type="ECO:0000256" key="1">
    <source>
        <dbReference type="ARBA" id="ARBA00008520"/>
    </source>
</evidence>
<evidence type="ECO:0000256" key="2">
    <source>
        <dbReference type="ARBA" id="ARBA00022448"/>
    </source>
</evidence>
<evidence type="ECO:0000313" key="4">
    <source>
        <dbReference type="EMBL" id="SFG55597.1"/>
    </source>
</evidence>
<dbReference type="PANTHER" id="PTHR30061">
    <property type="entry name" value="MALTOSE-BINDING PERIPLASMIC PROTEIN"/>
    <property type="match status" value="1"/>
</dbReference>
<protein>
    <submittedName>
        <fullName evidence="4">Carbohydrate ABC transporter substrate-binding protein, CUT1 family</fullName>
    </submittedName>
</protein>
<dbReference type="GO" id="GO:1901982">
    <property type="term" value="F:maltose binding"/>
    <property type="evidence" value="ECO:0007669"/>
    <property type="project" value="TreeGrafter"/>
</dbReference>
<keyword evidence="3" id="KW-0732">Signal</keyword>
<keyword evidence="2" id="KW-0813">Transport</keyword>
<accession>A0A1I2SX83</accession>
<dbReference type="EMBL" id="FOOK01000047">
    <property type="protein sequence ID" value="SFG55597.1"/>
    <property type="molecule type" value="Genomic_DNA"/>
</dbReference>
<dbReference type="PROSITE" id="PS51257">
    <property type="entry name" value="PROKAR_LIPOPROTEIN"/>
    <property type="match status" value="1"/>
</dbReference>
<dbReference type="GO" id="GO:0042956">
    <property type="term" value="P:maltodextrin transmembrane transport"/>
    <property type="evidence" value="ECO:0007669"/>
    <property type="project" value="TreeGrafter"/>
</dbReference>
<dbReference type="GO" id="GO:0015768">
    <property type="term" value="P:maltose transport"/>
    <property type="evidence" value="ECO:0007669"/>
    <property type="project" value="TreeGrafter"/>
</dbReference>
<dbReference type="AlphaFoldDB" id="A0A1I2SX83"/>
<reference evidence="4 5" key="1">
    <citation type="submission" date="2016-10" db="EMBL/GenBank/DDBJ databases">
        <authorList>
            <person name="de Groot N.N."/>
        </authorList>
    </citation>
    <scope>NUCLEOTIDE SEQUENCE [LARGE SCALE GENOMIC DNA]</scope>
    <source>
        <strain evidence="4 5">DSM 44945</strain>
    </source>
</reference>
<dbReference type="Gene3D" id="3.40.190.10">
    <property type="entry name" value="Periplasmic binding protein-like II"/>
    <property type="match status" value="1"/>
</dbReference>
<dbReference type="Proteomes" id="UP000198661">
    <property type="component" value="Unassembled WGS sequence"/>
</dbReference>
<dbReference type="CDD" id="cd14748">
    <property type="entry name" value="PBP2_UgpB"/>
    <property type="match status" value="1"/>
</dbReference>
<dbReference type="InterPro" id="IPR006059">
    <property type="entry name" value="SBP"/>
</dbReference>
<comment type="similarity">
    <text evidence="1">Belongs to the bacterial solute-binding protein 1 family.</text>
</comment>
<dbReference type="SUPFAM" id="SSF53850">
    <property type="entry name" value="Periplasmic binding protein-like II"/>
    <property type="match status" value="1"/>
</dbReference>
<proteinExistence type="inferred from homology"/>
<organism evidence="4 5">
    <name type="scientific">Planifilum fulgidum</name>
    <dbReference type="NCBI Taxonomy" id="201973"/>
    <lineage>
        <taxon>Bacteria</taxon>
        <taxon>Bacillati</taxon>
        <taxon>Bacillota</taxon>
        <taxon>Bacilli</taxon>
        <taxon>Bacillales</taxon>
        <taxon>Thermoactinomycetaceae</taxon>
        <taxon>Planifilum</taxon>
    </lineage>
</organism>
<gene>
    <name evidence="4" type="ORF">SAMN04488025_1477</name>
</gene>
<dbReference type="OrthoDB" id="9782846at2"/>
<evidence type="ECO:0000256" key="3">
    <source>
        <dbReference type="ARBA" id="ARBA00022729"/>
    </source>
</evidence>
<evidence type="ECO:0000313" key="5">
    <source>
        <dbReference type="Proteomes" id="UP000198661"/>
    </source>
</evidence>
<dbReference type="RefSeq" id="WP_092041590.1">
    <property type="nucleotide sequence ID" value="NZ_FOOK01000047.1"/>
</dbReference>
<sequence>MLKRRWMTWVSLVVAVAFVLSGCGGGSEGSSEDGKVTITLGGAFSSPAEKKIVQEQVAAFEKENPNIKVKLHSITGDYLSEMQTLIAAKDEPDVYYLDSMPAPQFMKLGVLEPLDEYIKKNNVDLSAYEESLVKAFQWEGKTYGIPKDYNTLVLFYNKKMFEEAGVKPPKTWDELKDVAKKLTKGNKKAIALHPSLDRYQPFLIQNGGQVLDEKGNPTLNHPANAEALQFITDLFIKDKVADTPSNLGVEWNGDAFAEEKVAMVFEGGWMIPFLKEKAPDLEYGMVELPVKEKQNSNLAFTVAYVMSKNSKHKEEAFKLLQFLTSEKGQQPVVEGGLALPSLKSMGEKFLEKYPEREAFVKGVEYAEPYQYGEKGNELVDAFNKAAESAILKKTPAKKALEEAQNKLK</sequence>
<dbReference type="GO" id="GO:0055052">
    <property type="term" value="C:ATP-binding cassette (ABC) transporter complex, substrate-binding subunit-containing"/>
    <property type="evidence" value="ECO:0007669"/>
    <property type="project" value="TreeGrafter"/>
</dbReference>
<dbReference type="Pfam" id="PF01547">
    <property type="entry name" value="SBP_bac_1"/>
    <property type="match status" value="1"/>
</dbReference>
<name>A0A1I2SX83_9BACL</name>
<dbReference type="STRING" id="201973.SAMN04488025_1477"/>
<keyword evidence="5" id="KW-1185">Reference proteome</keyword>